<evidence type="ECO:0000256" key="2">
    <source>
        <dbReference type="ARBA" id="ARBA00003968"/>
    </source>
</evidence>
<evidence type="ECO:0000256" key="8">
    <source>
        <dbReference type="ARBA" id="ARBA00022676"/>
    </source>
</evidence>
<dbReference type="Pfam" id="PF00156">
    <property type="entry name" value="Pribosyltran"/>
    <property type="match status" value="1"/>
</dbReference>
<comment type="subcellular location">
    <subcellularLocation>
        <location evidence="3">Cytoplasm</location>
    </subcellularLocation>
</comment>
<dbReference type="HAMAP" id="MF_00004">
    <property type="entry name" value="Aden_phosphoribosyltr"/>
    <property type="match status" value="1"/>
</dbReference>
<dbReference type="PANTHER" id="PTHR32315">
    <property type="entry name" value="ADENINE PHOSPHORIBOSYLTRANSFERASE"/>
    <property type="match status" value="1"/>
</dbReference>
<evidence type="ECO:0000256" key="7">
    <source>
        <dbReference type="ARBA" id="ARBA00022490"/>
    </source>
</evidence>
<comment type="catalytic activity">
    <reaction evidence="1">
        <text>AMP + diphosphate = 5-phospho-alpha-D-ribose 1-diphosphate + adenine</text>
        <dbReference type="Rhea" id="RHEA:16609"/>
        <dbReference type="ChEBI" id="CHEBI:16708"/>
        <dbReference type="ChEBI" id="CHEBI:33019"/>
        <dbReference type="ChEBI" id="CHEBI:58017"/>
        <dbReference type="ChEBI" id="CHEBI:456215"/>
        <dbReference type="EC" id="2.4.2.7"/>
    </reaction>
</comment>
<dbReference type="FunFam" id="3.40.50.2020:FF:000021">
    <property type="entry name" value="Adenine phosphoribosyltransferase"/>
    <property type="match status" value="1"/>
</dbReference>
<comment type="function">
    <text evidence="2">Catalyzes a salvage reaction resulting in the formation of AMP, that is energically less costly than de novo synthesis.</text>
</comment>
<dbReference type="SUPFAM" id="SSF53271">
    <property type="entry name" value="PRTase-like"/>
    <property type="match status" value="1"/>
</dbReference>
<evidence type="ECO:0000256" key="10">
    <source>
        <dbReference type="ARBA" id="ARBA00022726"/>
    </source>
</evidence>
<gene>
    <name evidence="12" type="ORF">METZ01_LOCUS213123</name>
</gene>
<evidence type="ECO:0000256" key="6">
    <source>
        <dbReference type="ARBA" id="ARBA00011893"/>
    </source>
</evidence>
<keyword evidence="7" id="KW-0963">Cytoplasm</keyword>
<evidence type="ECO:0000313" key="12">
    <source>
        <dbReference type="EMBL" id="SVB60269.1"/>
    </source>
</evidence>
<dbReference type="NCBIfam" id="NF002636">
    <property type="entry name" value="PRK02304.1-5"/>
    <property type="match status" value="1"/>
</dbReference>
<proteinExistence type="inferred from homology"/>
<dbReference type="EMBL" id="UINC01049021">
    <property type="protein sequence ID" value="SVB60269.1"/>
    <property type="molecule type" value="Genomic_DNA"/>
</dbReference>
<evidence type="ECO:0000256" key="4">
    <source>
        <dbReference type="ARBA" id="ARBA00004659"/>
    </source>
</evidence>
<dbReference type="InterPro" id="IPR050054">
    <property type="entry name" value="UPRTase/APRTase"/>
</dbReference>
<dbReference type="InterPro" id="IPR005764">
    <property type="entry name" value="Ade_phspho_trans"/>
</dbReference>
<dbReference type="GO" id="GO:0006166">
    <property type="term" value="P:purine ribonucleoside salvage"/>
    <property type="evidence" value="ECO:0007669"/>
    <property type="project" value="UniProtKB-KW"/>
</dbReference>
<evidence type="ECO:0000256" key="5">
    <source>
        <dbReference type="ARBA" id="ARBA00008391"/>
    </source>
</evidence>
<dbReference type="CDD" id="cd06223">
    <property type="entry name" value="PRTases_typeI"/>
    <property type="match status" value="1"/>
</dbReference>
<evidence type="ECO:0000256" key="3">
    <source>
        <dbReference type="ARBA" id="ARBA00004496"/>
    </source>
</evidence>
<dbReference type="GO" id="GO:0003999">
    <property type="term" value="F:adenine phosphoribosyltransferase activity"/>
    <property type="evidence" value="ECO:0007669"/>
    <property type="project" value="UniProtKB-EC"/>
</dbReference>
<keyword evidence="8" id="KW-0328">Glycosyltransferase</keyword>
<dbReference type="GO" id="GO:0005737">
    <property type="term" value="C:cytoplasm"/>
    <property type="evidence" value="ECO:0007669"/>
    <property type="project" value="UniProtKB-SubCell"/>
</dbReference>
<feature type="domain" description="Phosphoribosyltransferase" evidence="11">
    <location>
        <begin position="32"/>
        <end position="151"/>
    </location>
</feature>
<accession>A0A382FC89</accession>
<dbReference type="AlphaFoldDB" id="A0A382FC89"/>
<comment type="similarity">
    <text evidence="5">Belongs to the purine/pyrimidine phosphoribosyltransferase family.</text>
</comment>
<dbReference type="Gene3D" id="3.40.50.2020">
    <property type="match status" value="1"/>
</dbReference>
<evidence type="ECO:0000259" key="11">
    <source>
        <dbReference type="Pfam" id="PF00156"/>
    </source>
</evidence>
<keyword evidence="10" id="KW-0660">Purine salvage</keyword>
<dbReference type="GO" id="GO:0044209">
    <property type="term" value="P:AMP salvage"/>
    <property type="evidence" value="ECO:0007669"/>
    <property type="project" value="UniProtKB-UniPathway"/>
</dbReference>
<dbReference type="NCBIfam" id="NF002634">
    <property type="entry name" value="PRK02304.1-3"/>
    <property type="match status" value="1"/>
</dbReference>
<name>A0A382FC89_9ZZZZ</name>
<dbReference type="GO" id="GO:0002055">
    <property type="term" value="F:adenine binding"/>
    <property type="evidence" value="ECO:0007669"/>
    <property type="project" value="TreeGrafter"/>
</dbReference>
<dbReference type="EC" id="2.4.2.7" evidence="6"/>
<dbReference type="GO" id="GO:0006168">
    <property type="term" value="P:adenine salvage"/>
    <property type="evidence" value="ECO:0007669"/>
    <property type="project" value="InterPro"/>
</dbReference>
<keyword evidence="9" id="KW-0808">Transferase</keyword>
<reference evidence="12" key="1">
    <citation type="submission" date="2018-05" db="EMBL/GenBank/DDBJ databases">
        <authorList>
            <person name="Lanie J.A."/>
            <person name="Ng W.-L."/>
            <person name="Kazmierczak K.M."/>
            <person name="Andrzejewski T.M."/>
            <person name="Davidsen T.M."/>
            <person name="Wayne K.J."/>
            <person name="Tettelin H."/>
            <person name="Glass J.I."/>
            <person name="Rusch D."/>
            <person name="Podicherti R."/>
            <person name="Tsui H.-C.T."/>
            <person name="Winkler M.E."/>
        </authorList>
    </citation>
    <scope>NUCLEOTIDE SEQUENCE</scope>
</reference>
<dbReference type="GO" id="GO:0016208">
    <property type="term" value="F:AMP binding"/>
    <property type="evidence" value="ECO:0007669"/>
    <property type="project" value="TreeGrafter"/>
</dbReference>
<evidence type="ECO:0000256" key="9">
    <source>
        <dbReference type="ARBA" id="ARBA00022679"/>
    </source>
</evidence>
<dbReference type="NCBIfam" id="TIGR01090">
    <property type="entry name" value="apt"/>
    <property type="match status" value="1"/>
</dbReference>
<dbReference type="InterPro" id="IPR029057">
    <property type="entry name" value="PRTase-like"/>
</dbReference>
<dbReference type="PANTHER" id="PTHR32315:SF3">
    <property type="entry name" value="ADENINE PHOSPHORIBOSYLTRANSFERASE"/>
    <property type="match status" value="1"/>
</dbReference>
<dbReference type="UniPathway" id="UPA00588">
    <property type="reaction ID" value="UER00646"/>
</dbReference>
<comment type="pathway">
    <text evidence="4">Purine metabolism; AMP biosynthesis via salvage pathway; AMP from adenine: step 1/1.</text>
</comment>
<organism evidence="12">
    <name type="scientific">marine metagenome</name>
    <dbReference type="NCBI Taxonomy" id="408172"/>
    <lineage>
        <taxon>unclassified sequences</taxon>
        <taxon>metagenomes</taxon>
        <taxon>ecological metagenomes</taxon>
    </lineage>
</organism>
<dbReference type="InterPro" id="IPR000836">
    <property type="entry name" value="PRTase_dom"/>
</dbReference>
<evidence type="ECO:0000256" key="1">
    <source>
        <dbReference type="ARBA" id="ARBA00000868"/>
    </source>
</evidence>
<sequence>MIDFSEYIRSIPDFPEKGVVFKDITPLLGDAKVFRAVIDVFVEEYRDRNIDMIAGIDARGFILGSALAYQLGVGFVPIRKSGKLPYKTYEANYQLEYGSGSTLAIHQDAFSKGSRIVICDDVIATGGTLAATINLVEKLGADLVGIAVLIELAFLNGREKFIHENIFSLIEF</sequence>
<protein>
    <recommendedName>
        <fullName evidence="6">adenine phosphoribosyltransferase</fullName>
        <ecNumber evidence="6">2.4.2.7</ecNumber>
    </recommendedName>
</protein>